<dbReference type="InterPro" id="IPR029063">
    <property type="entry name" value="SAM-dependent_MTases_sf"/>
</dbReference>
<dbReference type="PANTHER" id="PTHR43591:SF24">
    <property type="entry name" value="2-METHOXY-6-POLYPRENYL-1,4-BENZOQUINOL METHYLASE, MITOCHONDRIAL"/>
    <property type="match status" value="1"/>
</dbReference>
<organism evidence="2 3">
    <name type="scientific">Streptomyces longisporus</name>
    <dbReference type="NCBI Taxonomy" id="1948"/>
    <lineage>
        <taxon>Bacteria</taxon>
        <taxon>Bacillati</taxon>
        <taxon>Actinomycetota</taxon>
        <taxon>Actinomycetes</taxon>
        <taxon>Kitasatosporales</taxon>
        <taxon>Streptomycetaceae</taxon>
        <taxon>Streptomyces</taxon>
    </lineage>
</organism>
<protein>
    <recommendedName>
        <fullName evidence="1">Methyltransferase domain-containing protein</fullName>
    </recommendedName>
</protein>
<dbReference type="PANTHER" id="PTHR43591">
    <property type="entry name" value="METHYLTRANSFERASE"/>
    <property type="match status" value="1"/>
</dbReference>
<gene>
    <name evidence="2" type="ORF">GCM10010276_05040</name>
</gene>
<accession>A0ABP5Y4K4</accession>
<dbReference type="Gene3D" id="3.40.50.150">
    <property type="entry name" value="Vaccinia Virus protein VP39"/>
    <property type="match status" value="1"/>
</dbReference>
<name>A0ABP5Y4K4_STRLO</name>
<dbReference type="Proteomes" id="UP001501777">
    <property type="component" value="Unassembled WGS sequence"/>
</dbReference>
<comment type="caution">
    <text evidence="2">The sequence shown here is derived from an EMBL/GenBank/DDBJ whole genome shotgun (WGS) entry which is preliminary data.</text>
</comment>
<evidence type="ECO:0000313" key="3">
    <source>
        <dbReference type="Proteomes" id="UP001501777"/>
    </source>
</evidence>
<dbReference type="SUPFAM" id="SSF53335">
    <property type="entry name" value="S-adenosyl-L-methionine-dependent methyltransferases"/>
    <property type="match status" value="1"/>
</dbReference>
<dbReference type="RefSeq" id="WP_344398330.1">
    <property type="nucleotide sequence ID" value="NZ_BAAASG010000002.1"/>
</dbReference>
<dbReference type="Pfam" id="PF13649">
    <property type="entry name" value="Methyltransf_25"/>
    <property type="match status" value="1"/>
</dbReference>
<dbReference type="InterPro" id="IPR041698">
    <property type="entry name" value="Methyltransf_25"/>
</dbReference>
<keyword evidence="3" id="KW-1185">Reference proteome</keyword>
<dbReference type="CDD" id="cd02440">
    <property type="entry name" value="AdoMet_MTases"/>
    <property type="match status" value="1"/>
</dbReference>
<dbReference type="EMBL" id="BAAASG010000002">
    <property type="protein sequence ID" value="GAA2473204.1"/>
    <property type="molecule type" value="Genomic_DNA"/>
</dbReference>
<evidence type="ECO:0000313" key="2">
    <source>
        <dbReference type="EMBL" id="GAA2473204.1"/>
    </source>
</evidence>
<reference evidence="3" key="1">
    <citation type="journal article" date="2019" name="Int. J. Syst. Evol. Microbiol.">
        <title>The Global Catalogue of Microorganisms (GCM) 10K type strain sequencing project: providing services to taxonomists for standard genome sequencing and annotation.</title>
        <authorList>
            <consortium name="The Broad Institute Genomics Platform"/>
            <consortium name="The Broad Institute Genome Sequencing Center for Infectious Disease"/>
            <person name="Wu L."/>
            <person name="Ma J."/>
        </authorList>
    </citation>
    <scope>NUCLEOTIDE SEQUENCE [LARGE SCALE GENOMIC DNA]</scope>
    <source>
        <strain evidence="3">JCM 4395</strain>
    </source>
</reference>
<proteinExistence type="predicted"/>
<evidence type="ECO:0000259" key="1">
    <source>
        <dbReference type="Pfam" id="PF13649"/>
    </source>
</evidence>
<feature type="domain" description="Methyltransferase" evidence="1">
    <location>
        <begin position="50"/>
        <end position="145"/>
    </location>
</feature>
<sequence length="260" mass="28264">MKGSAQDFYDSLAADYHRIFPDWDASMTRQAAVLDALVRRELGAEPHRLLDCACGIGTQAIGLARAGHQVVGSDLSPVAAARAAVEAAARGVALPTAAADMRQLPFAPGAFDVVVCADNSLAHLLSARDVAAALREMRRVLTHDGLLLLTLRDYDDLRRTRPVSTPPQLSHGSDGRSITFQLWHWHADGERYDQEYFQLVPEGGGWEVRVRRITSWALTRSEVTEAATAAGFTDVTWHMLDASGFYQPVLTGRASAPTPC</sequence>